<feature type="region of interest" description="Disordered" evidence="1">
    <location>
        <begin position="459"/>
        <end position="529"/>
    </location>
</feature>
<feature type="compositionally biased region" description="Basic and acidic residues" evidence="1">
    <location>
        <begin position="459"/>
        <end position="485"/>
    </location>
</feature>
<feature type="region of interest" description="Disordered" evidence="1">
    <location>
        <begin position="378"/>
        <end position="430"/>
    </location>
</feature>
<feature type="compositionally biased region" description="Polar residues" evidence="1">
    <location>
        <begin position="519"/>
        <end position="529"/>
    </location>
</feature>
<feature type="compositionally biased region" description="Basic and acidic residues" evidence="1">
    <location>
        <begin position="247"/>
        <end position="264"/>
    </location>
</feature>
<proteinExistence type="predicted"/>
<feature type="compositionally biased region" description="Basic and acidic residues" evidence="1">
    <location>
        <begin position="492"/>
        <end position="512"/>
    </location>
</feature>
<feature type="region of interest" description="Disordered" evidence="1">
    <location>
        <begin position="233"/>
        <end position="350"/>
    </location>
</feature>
<feature type="compositionally biased region" description="Basic and acidic residues" evidence="1">
    <location>
        <begin position="195"/>
        <end position="212"/>
    </location>
</feature>
<comment type="caution">
    <text evidence="2">The sequence shown here is derived from an EMBL/GenBank/DDBJ whole genome shotgun (WGS) entry which is preliminary data.</text>
</comment>
<reference evidence="2" key="1">
    <citation type="journal article" date="2021" name="G3 (Bethesda)">
        <title>Genomic diversity, chromosomal rearrangements, and interspecies hybridization in the ogataea polymorpha species complex.</title>
        <authorList>
            <person name="Hanson S.J."/>
            <person name="Cinneide E.O."/>
            <person name="Salzberg L.I."/>
            <person name="Wolfe K.H."/>
            <person name="McGowan J."/>
            <person name="Fitzpatrick D.A."/>
            <person name="Matlin K."/>
        </authorList>
    </citation>
    <scope>NUCLEOTIDE SEQUENCE</scope>
    <source>
        <strain evidence="2">83-405-1</strain>
    </source>
</reference>
<gene>
    <name evidence="2" type="ORF">KL933_002986</name>
</gene>
<organism evidence="2 3">
    <name type="scientific">Ogataea haglerorum</name>
    <dbReference type="NCBI Taxonomy" id="1937702"/>
    <lineage>
        <taxon>Eukaryota</taxon>
        <taxon>Fungi</taxon>
        <taxon>Dikarya</taxon>
        <taxon>Ascomycota</taxon>
        <taxon>Saccharomycotina</taxon>
        <taxon>Pichiomycetes</taxon>
        <taxon>Pichiales</taxon>
        <taxon>Pichiaceae</taxon>
        <taxon>Ogataea</taxon>
    </lineage>
</organism>
<feature type="compositionally biased region" description="Basic and acidic residues" evidence="1">
    <location>
        <begin position="414"/>
        <end position="430"/>
    </location>
</feature>
<name>A0AAN6I0B4_9ASCO</name>
<feature type="compositionally biased region" description="Acidic residues" evidence="1">
    <location>
        <begin position="379"/>
        <end position="396"/>
    </location>
</feature>
<feature type="compositionally biased region" description="Basic and acidic residues" evidence="1">
    <location>
        <begin position="170"/>
        <end position="184"/>
    </location>
</feature>
<evidence type="ECO:0000313" key="3">
    <source>
        <dbReference type="Proteomes" id="UP000738402"/>
    </source>
</evidence>
<dbReference type="AlphaFoldDB" id="A0AAN6I0B4"/>
<evidence type="ECO:0000313" key="2">
    <source>
        <dbReference type="EMBL" id="KAG7727277.1"/>
    </source>
</evidence>
<accession>A0AAN6I0B4</accession>
<feature type="compositionally biased region" description="Basic and acidic residues" evidence="1">
    <location>
        <begin position="83"/>
        <end position="149"/>
    </location>
</feature>
<feature type="compositionally biased region" description="Basic and acidic residues" evidence="1">
    <location>
        <begin position="295"/>
        <end position="319"/>
    </location>
</feature>
<evidence type="ECO:0000256" key="1">
    <source>
        <dbReference type="SAM" id="MobiDB-lite"/>
    </source>
</evidence>
<feature type="region of interest" description="Disordered" evidence="1">
    <location>
        <begin position="83"/>
        <end position="218"/>
    </location>
</feature>
<protein>
    <submittedName>
        <fullName evidence="2">Uncharacterized protein</fullName>
    </submittedName>
</protein>
<sequence length="672" mass="74055">MTGFKRPLQRRGCSHDVGALDLREIGVDLGDGKRLEGVDEPAPSAGDRERFLHGSGGRVRVEVEVSSSGVDVDFLCAEVQDKGPLPDHVEDVERNQHGHRQVGLEEVGRVRRAAHWEQRDPELCDQNEHVEKNTKVRADDTGLGREHELVGASASDGESSSESDVAEADGSPREHGRQSRKSEQPVEDFSFLRRGGQETEQSERQGEAHGNERSSLSVDVAKDLWSKVLLGERGNCSGAGVDGGVSDGEHGHHDDHVENGRQHLDSSVLDGNDERRGGGVHRGRAEQSVVGVWHEQADDGERDHVEERDSPEHLFDGRRQRLPRVVGFCSSQSAKLGSGERERSGDEDGTQTLETVCKWAWVVEVLASDVATFWTASAVEDDTEDDEADHGDDLDEGEHKLGLTVAPDSEEVDEHNHHVEDGHPRSRVDTRVPEFDCQRGSHQLQREHHEPLQSVVVRHAETPAGRDESGVELDKRTGDRERDGQLTHGLHSKVDHETDESPRNDERGRASGREGASGTDKQTCSDRTSQSNHLDVSWLEVSLQRRTSTEDVGTLDVGEVRVELFHDGRLEGVLEVAKPAPGARAGDLCFADWRHRGVNISLILFGVGHVGEKCQRGTLLFKCHHAESYQLIRKETTGPDHGTRRDSPCAAVENLECRVFSLRGACGLPIKK</sequence>
<dbReference type="Proteomes" id="UP000738402">
    <property type="component" value="Unassembled WGS sequence"/>
</dbReference>
<dbReference type="EMBL" id="JAHLUH010000007">
    <property type="protein sequence ID" value="KAG7727277.1"/>
    <property type="molecule type" value="Genomic_DNA"/>
</dbReference>